<keyword evidence="6" id="KW-0808">Transferase</keyword>
<protein>
    <recommendedName>
        <fullName evidence="3">histidine kinase</fullName>
        <ecNumber evidence="3">2.7.13.3</ecNumber>
    </recommendedName>
</protein>
<dbReference type="CDD" id="cd00082">
    <property type="entry name" value="HisKA"/>
    <property type="match status" value="1"/>
</dbReference>
<dbReference type="InterPro" id="IPR036890">
    <property type="entry name" value="HATPase_C_sf"/>
</dbReference>
<dbReference type="Proteomes" id="UP000245080">
    <property type="component" value="Unassembled WGS sequence"/>
</dbReference>
<dbReference type="GO" id="GO:0005886">
    <property type="term" value="C:plasma membrane"/>
    <property type="evidence" value="ECO:0007669"/>
    <property type="project" value="UniProtKB-SubCell"/>
</dbReference>
<dbReference type="SUPFAM" id="SSF47384">
    <property type="entry name" value="Homodimeric domain of signal transducing histidine kinase"/>
    <property type="match status" value="1"/>
</dbReference>
<dbReference type="FunFam" id="3.30.565.10:FF:000013">
    <property type="entry name" value="Two-component sensor histidine kinase"/>
    <property type="match status" value="1"/>
</dbReference>
<dbReference type="PROSITE" id="PS50109">
    <property type="entry name" value="HIS_KIN"/>
    <property type="match status" value="1"/>
</dbReference>
<dbReference type="Gene3D" id="3.30.565.10">
    <property type="entry name" value="Histidine kinase-like ATPase, C-terminal domain"/>
    <property type="match status" value="1"/>
</dbReference>
<keyword evidence="13 14" id="KW-0472">Membrane</keyword>
<evidence type="ECO:0000256" key="14">
    <source>
        <dbReference type="SAM" id="Phobius"/>
    </source>
</evidence>
<evidence type="ECO:0000313" key="17">
    <source>
        <dbReference type="EMBL" id="PWF99739.1"/>
    </source>
</evidence>
<dbReference type="OrthoDB" id="335833at2"/>
<keyword evidence="11 14" id="KW-1133">Transmembrane helix</keyword>
<organism evidence="17 18">
    <name type="scientific">Levilactobacillus bambusae</name>
    <dbReference type="NCBI Taxonomy" id="2024736"/>
    <lineage>
        <taxon>Bacteria</taxon>
        <taxon>Bacillati</taxon>
        <taxon>Bacillota</taxon>
        <taxon>Bacilli</taxon>
        <taxon>Lactobacillales</taxon>
        <taxon>Lactobacillaceae</taxon>
        <taxon>Levilactobacillus</taxon>
    </lineage>
</organism>
<keyword evidence="4" id="KW-1003">Cell membrane</keyword>
<dbReference type="PANTHER" id="PTHR45528">
    <property type="entry name" value="SENSOR HISTIDINE KINASE CPXA"/>
    <property type="match status" value="1"/>
</dbReference>
<dbReference type="PRINTS" id="PR00344">
    <property type="entry name" value="BCTRLSENSOR"/>
</dbReference>
<keyword evidence="18" id="KW-1185">Reference proteome</keyword>
<dbReference type="InterPro" id="IPR003594">
    <property type="entry name" value="HATPase_dom"/>
</dbReference>
<dbReference type="EMBL" id="QCXQ01000003">
    <property type="protein sequence ID" value="PWF99739.1"/>
    <property type="molecule type" value="Genomic_DNA"/>
</dbReference>
<comment type="catalytic activity">
    <reaction evidence="1">
        <text>ATP + protein L-histidine = ADP + protein N-phospho-L-histidine.</text>
        <dbReference type="EC" id="2.7.13.3"/>
    </reaction>
</comment>
<dbReference type="PANTHER" id="PTHR45528:SF1">
    <property type="entry name" value="SENSOR HISTIDINE KINASE CPXA"/>
    <property type="match status" value="1"/>
</dbReference>
<evidence type="ECO:0000256" key="5">
    <source>
        <dbReference type="ARBA" id="ARBA00022553"/>
    </source>
</evidence>
<dbReference type="InterPro" id="IPR004358">
    <property type="entry name" value="Sig_transdc_His_kin-like_C"/>
</dbReference>
<evidence type="ECO:0000256" key="3">
    <source>
        <dbReference type="ARBA" id="ARBA00012438"/>
    </source>
</evidence>
<evidence type="ECO:0000259" key="15">
    <source>
        <dbReference type="PROSITE" id="PS50109"/>
    </source>
</evidence>
<sequence>MKLTTREKTALLFEGIVTIVLLLLLNLALLVLLLQSVQSNPGLRDGIFIIKRSIVIGPMHYQLWSWENVFITIMAIVDVIVLWWRLRRRYHQMELHHIIDELHYIAEGHLDHRIPFTLKGDTQRVVDSVNHLVDSVIQSLQDERDIEKSKDDLITNVSHDIRTPLTSIIGYLGLIEEKQYHSESDLLKYTHTAYMKSKQMKSLVDDLFEYTKVRQTDTPLSINPIDIVAMMEQIAASFELEAEKKRMTITAKSNVKSLKIEADAEKLSRVFNNLIGNALKYGKGADRIVLKTTQIDENDVELRFSNNGEPIPKESLKAVFERFYRVEGSRSKETGGTGLGLAIAQSIVILHGGYIFVESDPQWTTFVIHLPIHHDHPLVDEKEARSGNLSLSQREG</sequence>
<dbReference type="InterPro" id="IPR003660">
    <property type="entry name" value="HAMP_dom"/>
</dbReference>
<feature type="domain" description="HAMP" evidence="16">
    <location>
        <begin position="89"/>
        <end position="141"/>
    </location>
</feature>
<dbReference type="RefSeq" id="WP_109250594.1">
    <property type="nucleotide sequence ID" value="NZ_QCXQ01000003.1"/>
</dbReference>
<dbReference type="InterPro" id="IPR050398">
    <property type="entry name" value="HssS/ArlS-like"/>
</dbReference>
<dbReference type="SUPFAM" id="SSF55874">
    <property type="entry name" value="ATPase domain of HSP90 chaperone/DNA topoisomerase II/histidine kinase"/>
    <property type="match status" value="1"/>
</dbReference>
<keyword evidence="5" id="KW-0597">Phosphoprotein</keyword>
<evidence type="ECO:0000256" key="11">
    <source>
        <dbReference type="ARBA" id="ARBA00022989"/>
    </source>
</evidence>
<evidence type="ECO:0000256" key="12">
    <source>
        <dbReference type="ARBA" id="ARBA00023012"/>
    </source>
</evidence>
<feature type="transmembrane region" description="Helical" evidence="14">
    <location>
        <begin position="69"/>
        <end position="86"/>
    </location>
</feature>
<dbReference type="AlphaFoldDB" id="A0A2V1N067"/>
<dbReference type="GO" id="GO:0005524">
    <property type="term" value="F:ATP binding"/>
    <property type="evidence" value="ECO:0007669"/>
    <property type="project" value="UniProtKB-KW"/>
</dbReference>
<evidence type="ECO:0000256" key="6">
    <source>
        <dbReference type="ARBA" id="ARBA00022679"/>
    </source>
</evidence>
<keyword evidence="10" id="KW-0067">ATP-binding</keyword>
<evidence type="ECO:0000313" key="18">
    <source>
        <dbReference type="Proteomes" id="UP000245080"/>
    </source>
</evidence>
<evidence type="ECO:0000256" key="8">
    <source>
        <dbReference type="ARBA" id="ARBA00022741"/>
    </source>
</evidence>
<dbReference type="Pfam" id="PF00512">
    <property type="entry name" value="HisKA"/>
    <property type="match status" value="1"/>
</dbReference>
<evidence type="ECO:0000259" key="16">
    <source>
        <dbReference type="PROSITE" id="PS50885"/>
    </source>
</evidence>
<keyword evidence="9 17" id="KW-0418">Kinase</keyword>
<name>A0A2V1N067_9LACO</name>
<dbReference type="EC" id="2.7.13.3" evidence="3"/>
<gene>
    <name evidence="17" type="ORF">DCM90_06675</name>
</gene>
<dbReference type="PROSITE" id="PS50885">
    <property type="entry name" value="HAMP"/>
    <property type="match status" value="1"/>
</dbReference>
<dbReference type="SMART" id="SM00388">
    <property type="entry name" value="HisKA"/>
    <property type="match status" value="1"/>
</dbReference>
<dbReference type="CDD" id="cd00075">
    <property type="entry name" value="HATPase"/>
    <property type="match status" value="1"/>
</dbReference>
<evidence type="ECO:0000256" key="7">
    <source>
        <dbReference type="ARBA" id="ARBA00022692"/>
    </source>
</evidence>
<evidence type="ECO:0000256" key="13">
    <source>
        <dbReference type="ARBA" id="ARBA00023136"/>
    </source>
</evidence>
<dbReference type="InterPro" id="IPR003661">
    <property type="entry name" value="HisK_dim/P_dom"/>
</dbReference>
<evidence type="ECO:0000256" key="2">
    <source>
        <dbReference type="ARBA" id="ARBA00004651"/>
    </source>
</evidence>
<dbReference type="SMART" id="SM00387">
    <property type="entry name" value="HATPase_c"/>
    <property type="match status" value="1"/>
</dbReference>
<dbReference type="FunFam" id="1.10.287.130:FF:000001">
    <property type="entry name" value="Two-component sensor histidine kinase"/>
    <property type="match status" value="1"/>
</dbReference>
<dbReference type="InterPro" id="IPR036097">
    <property type="entry name" value="HisK_dim/P_sf"/>
</dbReference>
<dbReference type="GO" id="GO:0000155">
    <property type="term" value="F:phosphorelay sensor kinase activity"/>
    <property type="evidence" value="ECO:0007669"/>
    <property type="project" value="InterPro"/>
</dbReference>
<evidence type="ECO:0000256" key="4">
    <source>
        <dbReference type="ARBA" id="ARBA00022475"/>
    </source>
</evidence>
<accession>A0A2V1N067</accession>
<evidence type="ECO:0000256" key="9">
    <source>
        <dbReference type="ARBA" id="ARBA00022777"/>
    </source>
</evidence>
<dbReference type="Gene3D" id="1.10.287.130">
    <property type="match status" value="1"/>
</dbReference>
<keyword evidence="7 14" id="KW-0812">Transmembrane</keyword>
<comment type="subcellular location">
    <subcellularLocation>
        <location evidence="2">Cell membrane</location>
        <topology evidence="2">Multi-pass membrane protein</topology>
    </subcellularLocation>
</comment>
<dbReference type="InterPro" id="IPR005467">
    <property type="entry name" value="His_kinase_dom"/>
</dbReference>
<feature type="domain" description="Histidine kinase" evidence="15">
    <location>
        <begin position="156"/>
        <end position="374"/>
    </location>
</feature>
<evidence type="ECO:0000256" key="10">
    <source>
        <dbReference type="ARBA" id="ARBA00022840"/>
    </source>
</evidence>
<dbReference type="Pfam" id="PF02518">
    <property type="entry name" value="HATPase_c"/>
    <property type="match status" value="1"/>
</dbReference>
<feature type="transmembrane region" description="Helical" evidence="14">
    <location>
        <begin position="12"/>
        <end position="34"/>
    </location>
</feature>
<keyword evidence="12" id="KW-0902">Two-component regulatory system</keyword>
<evidence type="ECO:0000256" key="1">
    <source>
        <dbReference type="ARBA" id="ARBA00000085"/>
    </source>
</evidence>
<reference evidence="17 18" key="1">
    <citation type="journal article" date="2018" name="Int. J. Syst. Evol. Microbiol.">
        <title>Lactobacillus bambusae sp. nov., isolated from a traditional fermented Ma-bamboo shoots of Taiwan.</title>
        <authorList>
            <person name="Wang L.-T."/>
        </authorList>
    </citation>
    <scope>NUCLEOTIDE SEQUENCE [LARGE SCALE GENOMIC DNA]</scope>
    <source>
        <strain evidence="17 18">BS-W1</strain>
    </source>
</reference>
<keyword evidence="8" id="KW-0547">Nucleotide-binding</keyword>
<comment type="caution">
    <text evidence="17">The sequence shown here is derived from an EMBL/GenBank/DDBJ whole genome shotgun (WGS) entry which is preliminary data.</text>
</comment>
<proteinExistence type="predicted"/>